<proteinExistence type="predicted"/>
<sequence>MLSSGLAFSTRDGLVFTDIDGRPPLPWLKLARLVTFVQQGWAMVNVAELAE</sequence>
<dbReference type="Proteomes" id="UP000612899">
    <property type="component" value="Unassembled WGS sequence"/>
</dbReference>
<organism evidence="1 2">
    <name type="scientific">Rhizocola hellebori</name>
    <dbReference type="NCBI Taxonomy" id="1392758"/>
    <lineage>
        <taxon>Bacteria</taxon>
        <taxon>Bacillati</taxon>
        <taxon>Actinomycetota</taxon>
        <taxon>Actinomycetes</taxon>
        <taxon>Micromonosporales</taxon>
        <taxon>Micromonosporaceae</taxon>
        <taxon>Rhizocola</taxon>
    </lineage>
</organism>
<dbReference type="EMBL" id="BONY01000034">
    <property type="protein sequence ID" value="GIH07222.1"/>
    <property type="molecule type" value="Genomic_DNA"/>
</dbReference>
<gene>
    <name evidence="1" type="ORF">Rhe02_52890</name>
</gene>
<accession>A0A8J3QCN9</accession>
<comment type="caution">
    <text evidence="1">The sequence shown here is derived from an EMBL/GenBank/DDBJ whole genome shotgun (WGS) entry which is preliminary data.</text>
</comment>
<dbReference type="AlphaFoldDB" id="A0A8J3QCN9"/>
<keyword evidence="2" id="KW-1185">Reference proteome</keyword>
<evidence type="ECO:0000313" key="1">
    <source>
        <dbReference type="EMBL" id="GIH07222.1"/>
    </source>
</evidence>
<reference evidence="1" key="1">
    <citation type="submission" date="2021-01" db="EMBL/GenBank/DDBJ databases">
        <title>Whole genome shotgun sequence of Rhizocola hellebori NBRC 109834.</title>
        <authorList>
            <person name="Komaki H."/>
            <person name="Tamura T."/>
        </authorList>
    </citation>
    <scope>NUCLEOTIDE SEQUENCE</scope>
    <source>
        <strain evidence="1">NBRC 109834</strain>
    </source>
</reference>
<protein>
    <submittedName>
        <fullName evidence="1">Uncharacterized protein</fullName>
    </submittedName>
</protein>
<evidence type="ECO:0000313" key="2">
    <source>
        <dbReference type="Proteomes" id="UP000612899"/>
    </source>
</evidence>
<name>A0A8J3QCN9_9ACTN</name>